<feature type="region of interest" description="Disordered" evidence="1">
    <location>
        <begin position="159"/>
        <end position="186"/>
    </location>
</feature>
<proteinExistence type="evidence at transcript level"/>
<dbReference type="AlphaFoldDB" id="A0A090XEW0"/>
<reference evidence="2" key="1">
    <citation type="journal article" date="2015" name="PLoS Negl. Trop. Dis.">
        <title>Deep Sequencing Analysis of the Ixodes ricinus Haemocytome.</title>
        <authorList>
            <person name="Kotsyfakis M."/>
            <person name="Kopacek P."/>
            <person name="Franta Z."/>
            <person name="Pedra J.H."/>
            <person name="Ribeiro J.M."/>
        </authorList>
    </citation>
    <scope>NUCLEOTIDE SEQUENCE</scope>
</reference>
<evidence type="ECO:0000313" key="2">
    <source>
        <dbReference type="EMBL" id="JAC93553.1"/>
    </source>
</evidence>
<sequence length="186" mass="21632">MKVRLSRQVPFAPTFFSLFHLRKVPPSLYRRWKLSGFVLSHHPRVSTIVFTESFVFRLMERMFACVSAFSKTLACPVWSLRGRPNFLTTDHFLRGNTSSPQRLRLLLFGAHRSGASPLEAAFLVFPPPRYRQDEERAQSSETGRQDDFRHSRGRRRYCHFRSEMPKHGGPTRGLGRNAYHQPTRVA</sequence>
<protein>
    <submittedName>
        <fullName evidence="2">Uncharacterized protein</fullName>
    </submittedName>
</protein>
<evidence type="ECO:0000256" key="1">
    <source>
        <dbReference type="SAM" id="MobiDB-lite"/>
    </source>
</evidence>
<organism evidence="2">
    <name type="scientific">Ixodes ricinus</name>
    <name type="common">Common tick</name>
    <name type="synonym">Acarus ricinus</name>
    <dbReference type="NCBI Taxonomy" id="34613"/>
    <lineage>
        <taxon>Eukaryota</taxon>
        <taxon>Metazoa</taxon>
        <taxon>Ecdysozoa</taxon>
        <taxon>Arthropoda</taxon>
        <taxon>Chelicerata</taxon>
        <taxon>Arachnida</taxon>
        <taxon>Acari</taxon>
        <taxon>Parasitiformes</taxon>
        <taxon>Ixodida</taxon>
        <taxon>Ixodoidea</taxon>
        <taxon>Ixodidae</taxon>
        <taxon>Ixodinae</taxon>
        <taxon>Ixodes</taxon>
    </lineage>
</organism>
<name>A0A090XEW0_IXORI</name>
<accession>A0A090XEW0</accession>
<dbReference type="EMBL" id="GBIH01001157">
    <property type="protein sequence ID" value="JAC93553.1"/>
    <property type="molecule type" value="mRNA"/>
</dbReference>